<evidence type="ECO:0000313" key="5">
    <source>
        <dbReference type="Proteomes" id="UP000826271"/>
    </source>
</evidence>
<dbReference type="Pfam" id="PF13960">
    <property type="entry name" value="DUF4218"/>
    <property type="match status" value="1"/>
</dbReference>
<dbReference type="InterPro" id="IPR025312">
    <property type="entry name" value="DUF4216"/>
</dbReference>
<protein>
    <recommendedName>
        <fullName evidence="6">Transposase</fullName>
    </recommendedName>
</protein>
<evidence type="ECO:0000256" key="1">
    <source>
        <dbReference type="SAM" id="MobiDB-lite"/>
    </source>
</evidence>
<feature type="compositionally biased region" description="Basic and acidic residues" evidence="1">
    <location>
        <begin position="729"/>
        <end position="742"/>
    </location>
</feature>
<dbReference type="Proteomes" id="UP000826271">
    <property type="component" value="Unassembled WGS sequence"/>
</dbReference>
<dbReference type="EMBL" id="WHWC01000011">
    <property type="protein sequence ID" value="KAG8373737.1"/>
    <property type="molecule type" value="Genomic_DNA"/>
</dbReference>
<evidence type="ECO:0008006" key="6">
    <source>
        <dbReference type="Google" id="ProtNLM"/>
    </source>
</evidence>
<keyword evidence="5" id="KW-1185">Reference proteome</keyword>
<organism evidence="4 5">
    <name type="scientific">Buddleja alternifolia</name>
    <dbReference type="NCBI Taxonomy" id="168488"/>
    <lineage>
        <taxon>Eukaryota</taxon>
        <taxon>Viridiplantae</taxon>
        <taxon>Streptophyta</taxon>
        <taxon>Embryophyta</taxon>
        <taxon>Tracheophyta</taxon>
        <taxon>Spermatophyta</taxon>
        <taxon>Magnoliopsida</taxon>
        <taxon>eudicotyledons</taxon>
        <taxon>Gunneridae</taxon>
        <taxon>Pentapetalae</taxon>
        <taxon>asterids</taxon>
        <taxon>lamiids</taxon>
        <taxon>Lamiales</taxon>
        <taxon>Scrophulariaceae</taxon>
        <taxon>Buddlejeae</taxon>
        <taxon>Buddleja</taxon>
    </lineage>
</organism>
<feature type="region of interest" description="Disordered" evidence="1">
    <location>
        <begin position="946"/>
        <end position="995"/>
    </location>
</feature>
<dbReference type="PANTHER" id="PTHR48258:SF3">
    <property type="entry name" value="FK506-BINDING PROTEIN 4-LIKE ISOFORM X1"/>
    <property type="match status" value="1"/>
</dbReference>
<reference evidence="4" key="1">
    <citation type="submission" date="2019-10" db="EMBL/GenBank/DDBJ databases">
        <authorList>
            <person name="Zhang R."/>
            <person name="Pan Y."/>
            <person name="Wang J."/>
            <person name="Ma R."/>
            <person name="Yu S."/>
        </authorList>
    </citation>
    <scope>NUCLEOTIDE SEQUENCE</scope>
    <source>
        <strain evidence="4">LA-IB0</strain>
        <tissue evidence="4">Leaf</tissue>
    </source>
</reference>
<dbReference type="PANTHER" id="PTHR48258">
    <property type="entry name" value="DUF4218 DOMAIN-CONTAINING PROTEIN-RELATED"/>
    <property type="match status" value="1"/>
</dbReference>
<feature type="domain" description="DUF4216" evidence="2">
    <location>
        <begin position="568"/>
        <end position="642"/>
    </location>
</feature>
<name>A0AAV6WZ47_9LAMI</name>
<feature type="compositionally biased region" description="Basic and acidic residues" evidence="1">
    <location>
        <begin position="967"/>
        <end position="995"/>
    </location>
</feature>
<comment type="caution">
    <text evidence="4">The sequence shown here is derived from an EMBL/GenBank/DDBJ whole genome shotgun (WGS) entry which is preliminary data.</text>
</comment>
<feature type="region of interest" description="Disordered" evidence="1">
    <location>
        <begin position="721"/>
        <end position="764"/>
    </location>
</feature>
<evidence type="ECO:0000313" key="4">
    <source>
        <dbReference type="EMBL" id="KAG8373737.1"/>
    </source>
</evidence>
<dbReference type="AlphaFoldDB" id="A0AAV6WZ47"/>
<sequence>MIGLVHEAMGMQNAHGDAGDNTQSTKNDHLNGADEDTLKFYQLLEDASRELYPGCTEFTKLSFTTHLLNLKVRSGWTNKSFTSLLELLKKAFQRGVNLPKDFVEANKISKDLGFTYETLDLFMSSHTSSLMRWHAKGRVDDGTFRHPADSLAWKDFDEKNIDFSIDSRNVRLGLAADGFSPFKLMNFAHKYSYTYHRRFLSRSHRFRRDTSSFDGTMEWGVALKRLSGIDVLQQLDSNGVITEKPLRVFKRCSGRWCLPPGPCNMGLNEKDIFCKVLKSIRAPDGYASNISKCVQIEKRTIWGLKSHDNHVLMQNLLPVAVRKTLPKHVVEVLIELSTIFRKLCSKVNDRLELEKIQDRIALTLCHLERIFPPSFFDIMEHLPIHLVNETLIAGAVQYRWMYPIERFLMTLKKYMRNKAYPEGSIAKGYILEECMIFCSRYLNNVDTNANKHPRNHDEDNSNGRLIGNGKELCLDLLSGFKLTIMISSGDTLPDDIITLSKGPSDWGKRHNACVVHGFRFRVKSLDARKKTRNSGVICSASTSCYASSKDKRPQTGVVHYYGVLTDIIQIHYSSNLRYNLFKCDWINNEKGLKIDQFKFTLVNFNHVMYTSREYSDEPYILSTQAEQVWYVDDPLESDWKVVMKMNIRDNFDVYSWERQTEMHTSIELDDRPIFDDGNWVREGVEAVEVDDNDNEDGEHDECDIKRKHNGRTMTDVIGEIVGSSSTHDSPSRDRGDRVDFRSRFGPVSSHTPHEASVASANKSEAAVNPLQDGIRKQNFSWRLLPKGEVDGPDRVEFQTQLGVMARNSYRFPLIYTPFDQMPQRIIEDLWSEIKDRTTLPDEAKSYIIENFGRKWKQGKHEIKKKYFKPHEDDEERLVEVTTDVVPPEQLKLMMEYWKLDKTKLLSQGTEPCRIDKFCMSRAPNGKPPINQDTANLIILDSSSTDRASSTRGAFSTLGVGASTSSNDSERSAGGEEKAVSRLPRESPERSDCKHERDIDRLRPEFIVLAIIDNGFQAIVVGVANTSVMGKRCCGSISNLHGYNG</sequence>
<gene>
    <name evidence="4" type="ORF">BUALT_Bualt11G0056000</name>
</gene>
<evidence type="ECO:0000259" key="2">
    <source>
        <dbReference type="Pfam" id="PF13952"/>
    </source>
</evidence>
<dbReference type="Pfam" id="PF13952">
    <property type="entry name" value="DUF4216"/>
    <property type="match status" value="1"/>
</dbReference>
<dbReference type="InterPro" id="IPR025452">
    <property type="entry name" value="DUF4218"/>
</dbReference>
<proteinExistence type="predicted"/>
<dbReference type="InterPro" id="IPR004242">
    <property type="entry name" value="Transposase_21"/>
</dbReference>
<feature type="domain" description="DUF4218" evidence="3">
    <location>
        <begin position="343"/>
        <end position="455"/>
    </location>
</feature>
<accession>A0AAV6WZ47</accession>
<evidence type="ECO:0000259" key="3">
    <source>
        <dbReference type="Pfam" id="PF13960"/>
    </source>
</evidence>
<dbReference type="Pfam" id="PF02992">
    <property type="entry name" value="Transposase_21"/>
    <property type="match status" value="1"/>
</dbReference>